<evidence type="ECO:0000256" key="2">
    <source>
        <dbReference type="SAM" id="Phobius"/>
    </source>
</evidence>
<evidence type="ECO:0000256" key="1">
    <source>
        <dbReference type="SAM" id="MobiDB-lite"/>
    </source>
</evidence>
<feature type="transmembrane region" description="Helical" evidence="2">
    <location>
        <begin position="284"/>
        <end position="305"/>
    </location>
</feature>
<dbReference type="STRING" id="695850.A0A067CQ12"/>
<proteinExistence type="predicted"/>
<feature type="transmembrane region" description="Helical" evidence="2">
    <location>
        <begin position="668"/>
        <end position="688"/>
    </location>
</feature>
<protein>
    <submittedName>
        <fullName evidence="3">Uncharacterized protein</fullName>
    </submittedName>
</protein>
<feature type="transmembrane region" description="Helical" evidence="2">
    <location>
        <begin position="500"/>
        <end position="528"/>
    </location>
</feature>
<dbReference type="RefSeq" id="XP_012196428.1">
    <property type="nucleotide sequence ID" value="XM_012341038.1"/>
</dbReference>
<reference evidence="3 4" key="1">
    <citation type="journal article" date="2013" name="PLoS Genet.">
        <title>Distinctive expansion of potential virulence genes in the genome of the oomycete fish pathogen Saprolegnia parasitica.</title>
        <authorList>
            <person name="Jiang R.H."/>
            <person name="de Bruijn I."/>
            <person name="Haas B.J."/>
            <person name="Belmonte R."/>
            <person name="Lobach L."/>
            <person name="Christie J."/>
            <person name="van den Ackerveken G."/>
            <person name="Bottin A."/>
            <person name="Bulone V."/>
            <person name="Diaz-Moreno S.M."/>
            <person name="Dumas B."/>
            <person name="Fan L."/>
            <person name="Gaulin E."/>
            <person name="Govers F."/>
            <person name="Grenville-Briggs L.J."/>
            <person name="Horner N.R."/>
            <person name="Levin J.Z."/>
            <person name="Mammella M."/>
            <person name="Meijer H.J."/>
            <person name="Morris P."/>
            <person name="Nusbaum C."/>
            <person name="Oome S."/>
            <person name="Phillips A.J."/>
            <person name="van Rooyen D."/>
            <person name="Rzeszutek E."/>
            <person name="Saraiva M."/>
            <person name="Secombes C.J."/>
            <person name="Seidl M.F."/>
            <person name="Snel B."/>
            <person name="Stassen J.H."/>
            <person name="Sykes S."/>
            <person name="Tripathy S."/>
            <person name="van den Berg H."/>
            <person name="Vega-Arreguin J.C."/>
            <person name="Wawra S."/>
            <person name="Young S.K."/>
            <person name="Zeng Q."/>
            <person name="Dieguez-Uribeondo J."/>
            <person name="Russ C."/>
            <person name="Tyler B.M."/>
            <person name="van West P."/>
        </authorList>
    </citation>
    <scope>NUCLEOTIDE SEQUENCE [LARGE SCALE GENOMIC DNA]</scope>
    <source>
        <strain evidence="3 4">CBS 223.65</strain>
    </source>
</reference>
<dbReference type="OrthoDB" id="79902at2759"/>
<feature type="transmembrane region" description="Helical" evidence="2">
    <location>
        <begin position="552"/>
        <end position="573"/>
    </location>
</feature>
<evidence type="ECO:0000313" key="4">
    <source>
        <dbReference type="Proteomes" id="UP000030745"/>
    </source>
</evidence>
<dbReference type="Proteomes" id="UP000030745">
    <property type="component" value="Unassembled WGS sequence"/>
</dbReference>
<feature type="transmembrane region" description="Helical" evidence="2">
    <location>
        <begin position="356"/>
        <end position="375"/>
    </location>
</feature>
<keyword evidence="2" id="KW-0472">Membrane</keyword>
<evidence type="ECO:0000313" key="3">
    <source>
        <dbReference type="EMBL" id="KDO32764.1"/>
    </source>
</evidence>
<feature type="transmembrane region" description="Helical" evidence="2">
    <location>
        <begin position="467"/>
        <end position="488"/>
    </location>
</feature>
<feature type="transmembrane region" description="Helical" evidence="2">
    <location>
        <begin position="638"/>
        <end position="661"/>
    </location>
</feature>
<feature type="compositionally biased region" description="Polar residues" evidence="1">
    <location>
        <begin position="1"/>
        <end position="11"/>
    </location>
</feature>
<name>A0A067CQ12_SAPPC</name>
<dbReference type="VEuPathDB" id="FungiDB:SPRG_02462"/>
<feature type="region of interest" description="Disordered" evidence="1">
    <location>
        <begin position="1"/>
        <end position="24"/>
    </location>
</feature>
<dbReference type="GeneID" id="24125017"/>
<organism evidence="3 4">
    <name type="scientific">Saprolegnia parasitica (strain CBS 223.65)</name>
    <dbReference type="NCBI Taxonomy" id="695850"/>
    <lineage>
        <taxon>Eukaryota</taxon>
        <taxon>Sar</taxon>
        <taxon>Stramenopiles</taxon>
        <taxon>Oomycota</taxon>
        <taxon>Saprolegniomycetes</taxon>
        <taxon>Saprolegniales</taxon>
        <taxon>Saprolegniaceae</taxon>
        <taxon>Saprolegnia</taxon>
    </lineage>
</organism>
<feature type="transmembrane region" description="Helical" evidence="2">
    <location>
        <begin position="594"/>
        <end position="618"/>
    </location>
</feature>
<accession>A0A067CQ12</accession>
<feature type="transmembrane region" description="Helical" evidence="2">
    <location>
        <begin position="425"/>
        <end position="447"/>
    </location>
</feature>
<feature type="transmembrane region" description="Helical" evidence="2">
    <location>
        <begin position="395"/>
        <end position="418"/>
    </location>
</feature>
<dbReference type="AlphaFoldDB" id="A0A067CQ12"/>
<feature type="transmembrane region" description="Helical" evidence="2">
    <location>
        <begin position="325"/>
        <end position="344"/>
    </location>
</feature>
<sequence>MAMSRAPSQASFDDKEAPTSRRGSFIRMASKRIQSLQHSRRQSLVDDDPPLVVSLDPIMLGIYAVVVAVASAVVGCQVPTDVYEQPQYRRRSYGSPPRPVLATHLEDALGNLLRLQSSISGDGSSSVVQTGARHASVTDLTSSAQHRVTTGACDVTSEGLETSANQLRVSSLMDEDGHDCVDSAYMLQTTADHRAASSSFMSTSSHFSVDTDVIDGDQPIRLMTTFKAISPRRSADVKSSLIMSAGAKAGYGTVTELSSLLDNDVDGSNDVLDAGNVGTKGREWCCFLCAMLLHSIQFVAAQLTADTELMFLGHLGTRQLAGAGLARFWIYVPLSFLLSGVGGWRLLFARGFWLQSALVVALLATPLLTCYYFHVDVLVSGTMLHPTTRAFAKQYATLISPSILPLLTSTVLMQYLVARRVVAPVAVMATLACATTIGLHFLLVFGYKHWSGFGFNGSPYSTMATLLLLLLLLVVYGGCCVGFGGLAWRRSSYRLERLRILWAMAVPAGMPSCLQSIVLTIFGAASAYTPVTSATRRRLDESDGMDAGSQQAAAWVVTVCFFLLVLAFLRGAAAATAERMQLHLRRQDVPRARHVLFVGAVYGGALGCIFAATVFKYGAPLLGLWTADAVVLELCVDALPYLAACMALSSVRLVFAAAATIDTWFVQVPLGLALGIGLQLGVLGLWVARLTGELVHTLLLLYALMIDADADDAATPLLVASTDNVADVPVLTAGSRDRSLPVASTPMTNVNGDTLVGMDGVATADVYLEAAPVQHPLEADAPLPWVRRRSSDGRATWVVVDDETALSPISEEGAVRAMGERPLPSASLVPSEASFSIASTATVVSASPAIQW</sequence>
<gene>
    <name evidence="3" type="ORF">SPRG_02462</name>
</gene>
<dbReference type="EMBL" id="KK583194">
    <property type="protein sequence ID" value="KDO32764.1"/>
    <property type="molecule type" value="Genomic_DNA"/>
</dbReference>
<keyword evidence="4" id="KW-1185">Reference proteome</keyword>
<feature type="transmembrane region" description="Helical" evidence="2">
    <location>
        <begin position="58"/>
        <end position="83"/>
    </location>
</feature>
<keyword evidence="2" id="KW-1133">Transmembrane helix</keyword>
<dbReference type="PANTHER" id="PTHR11206">
    <property type="entry name" value="MULTIDRUG RESISTANCE PROTEIN"/>
    <property type="match status" value="1"/>
</dbReference>
<keyword evidence="2" id="KW-0812">Transmembrane</keyword>
<dbReference type="KEGG" id="spar:SPRG_02462"/>